<sequence length="357" mass="41308">MMIDSLESENLLNNENNFESIHENSNEDEGEGENEDEDNDSYNAEVEEESLTSDISHSSVFFFENMELSNSEPENYSFNNYASDYNNICEEAEPIEFPNNAYADLMALVTNYNLSNEATNAVIRFFNEHSNLPLSPLPKNAKKGRELMEKMKIPTLISKKHKILTHNNIDYYLFYHSVLNCIKNILSISDISQNFTLRFKNFKLLKKHHQLRGTAASTYRKALFSIFGEKELPYIQSTDDHNVIATWKVSPQVRKIYGNLFERIPNSETTYIDHVLEKTCNADTPIHQKAFAIVTCENFLNPKLPNIISKEKIIKPLLLIFEEQIKKGESLHRKVNHSTESENEDDEDEEAFINEEE</sequence>
<feature type="compositionally biased region" description="Basic and acidic residues" evidence="1">
    <location>
        <begin position="330"/>
        <end position="340"/>
    </location>
</feature>
<protein>
    <submittedName>
        <fullName evidence="2">Uncharacterized protein</fullName>
    </submittedName>
</protein>
<feature type="compositionally biased region" description="Acidic residues" evidence="1">
    <location>
        <begin position="341"/>
        <end position="357"/>
    </location>
</feature>
<feature type="region of interest" description="Disordered" evidence="1">
    <location>
        <begin position="330"/>
        <end position="357"/>
    </location>
</feature>
<comment type="caution">
    <text evidence="2">The sequence shown here is derived from an EMBL/GenBank/DDBJ whole genome shotgun (WGS) entry which is preliminary data.</text>
</comment>
<evidence type="ECO:0000256" key="1">
    <source>
        <dbReference type="SAM" id="MobiDB-lite"/>
    </source>
</evidence>
<feature type="region of interest" description="Disordered" evidence="1">
    <location>
        <begin position="1"/>
        <end position="53"/>
    </location>
</feature>
<dbReference type="STRING" id="1348612.A0A397GV54"/>
<organism evidence="2 3">
    <name type="scientific">Diversispora epigaea</name>
    <dbReference type="NCBI Taxonomy" id="1348612"/>
    <lineage>
        <taxon>Eukaryota</taxon>
        <taxon>Fungi</taxon>
        <taxon>Fungi incertae sedis</taxon>
        <taxon>Mucoromycota</taxon>
        <taxon>Glomeromycotina</taxon>
        <taxon>Glomeromycetes</taxon>
        <taxon>Diversisporales</taxon>
        <taxon>Diversisporaceae</taxon>
        <taxon>Diversispora</taxon>
    </lineage>
</organism>
<evidence type="ECO:0000313" key="3">
    <source>
        <dbReference type="Proteomes" id="UP000266861"/>
    </source>
</evidence>
<proteinExistence type="predicted"/>
<name>A0A397GV54_9GLOM</name>
<accession>A0A397GV54</accession>
<feature type="compositionally biased region" description="Acidic residues" evidence="1">
    <location>
        <begin position="26"/>
        <end position="51"/>
    </location>
</feature>
<dbReference type="Proteomes" id="UP000266861">
    <property type="component" value="Unassembled WGS sequence"/>
</dbReference>
<dbReference type="EMBL" id="PQFF01000380">
    <property type="protein sequence ID" value="RHZ54179.1"/>
    <property type="molecule type" value="Genomic_DNA"/>
</dbReference>
<feature type="compositionally biased region" description="Low complexity" evidence="1">
    <location>
        <begin position="8"/>
        <end position="19"/>
    </location>
</feature>
<reference evidence="2 3" key="1">
    <citation type="submission" date="2018-08" db="EMBL/GenBank/DDBJ databases">
        <title>Genome and evolution of the arbuscular mycorrhizal fungus Diversispora epigaea (formerly Glomus versiforme) and its bacterial endosymbionts.</title>
        <authorList>
            <person name="Sun X."/>
            <person name="Fei Z."/>
            <person name="Harrison M."/>
        </authorList>
    </citation>
    <scope>NUCLEOTIDE SEQUENCE [LARGE SCALE GENOMIC DNA]</scope>
    <source>
        <strain evidence="2 3">IT104</strain>
    </source>
</reference>
<keyword evidence="3" id="KW-1185">Reference proteome</keyword>
<evidence type="ECO:0000313" key="2">
    <source>
        <dbReference type="EMBL" id="RHZ54179.1"/>
    </source>
</evidence>
<gene>
    <name evidence="2" type="ORF">Glove_429g5</name>
</gene>
<dbReference type="AlphaFoldDB" id="A0A397GV54"/>